<reference evidence="2" key="1">
    <citation type="submission" date="2022-08" db="EMBL/GenBank/DDBJ databases">
        <authorList>
            <person name="Tistechok S."/>
            <person name="Samborskyy M."/>
            <person name="Roman I."/>
        </authorList>
    </citation>
    <scope>NUCLEOTIDE SEQUENCE</scope>
    <source>
        <strain evidence="2">DSM 103496</strain>
    </source>
</reference>
<dbReference type="PANTHER" id="PTHR36833:SF1">
    <property type="entry name" value="INTEGRAL MEMBRANE TRANSPORT PROTEIN"/>
    <property type="match status" value="1"/>
</dbReference>
<feature type="transmembrane region" description="Helical" evidence="1">
    <location>
        <begin position="144"/>
        <end position="172"/>
    </location>
</feature>
<proteinExistence type="predicted"/>
<feature type="transmembrane region" description="Helical" evidence="1">
    <location>
        <begin position="203"/>
        <end position="221"/>
    </location>
</feature>
<sequence length="265" mass="28560">MADGIYRKILHARLRGQLSYRGSFLLDCLAQAIAQGGELVVILVLFNRITALGGFSVTEVLLVYALASTAFGMSDLFAGQLNALPMYIREGTFDVLLLRPLGTLPQLMASDLPLKRIGRVFSGLVVLGYALLHNDVVWTPWSVGLLLVTPVAGAVIFSGIWVLACSVCFWLVDGQELANTVTYGSNTFTSYPISVYSGWLRRLMAFVVPGAFVAYYPALALLDKTDPLGAPAWLGWVAPLVAALVAGLAGITWTFAVRHYRGTGS</sequence>
<keyword evidence="3" id="KW-1185">Reference proteome</keyword>
<dbReference type="Proteomes" id="UP001141259">
    <property type="component" value="Unassembled WGS sequence"/>
</dbReference>
<dbReference type="AlphaFoldDB" id="A0A9X3AJE3"/>
<comment type="caution">
    <text evidence="2">The sequence shown here is derived from an EMBL/GenBank/DDBJ whole genome shotgun (WGS) entry which is preliminary data.</text>
</comment>
<evidence type="ECO:0000313" key="3">
    <source>
        <dbReference type="Proteomes" id="UP001141259"/>
    </source>
</evidence>
<keyword evidence="1" id="KW-0472">Membrane</keyword>
<accession>A0A9X3AJE3</accession>
<dbReference type="RefSeq" id="WP_259629337.1">
    <property type="nucleotide sequence ID" value="NZ_JANYMP010000038.1"/>
</dbReference>
<dbReference type="PANTHER" id="PTHR36833">
    <property type="entry name" value="SLR0610 PROTEIN-RELATED"/>
    <property type="match status" value="1"/>
</dbReference>
<name>A0A9X3AJE3_9PSEU</name>
<gene>
    <name evidence="2" type="ORF">NZH93_44230</name>
</gene>
<organism evidence="2 3">
    <name type="scientific">Umezawaea endophytica</name>
    <dbReference type="NCBI Taxonomy" id="1654476"/>
    <lineage>
        <taxon>Bacteria</taxon>
        <taxon>Bacillati</taxon>
        <taxon>Actinomycetota</taxon>
        <taxon>Actinomycetes</taxon>
        <taxon>Pseudonocardiales</taxon>
        <taxon>Pseudonocardiaceae</taxon>
        <taxon>Umezawaea</taxon>
    </lineage>
</organism>
<evidence type="ECO:0000256" key="1">
    <source>
        <dbReference type="SAM" id="Phobius"/>
    </source>
</evidence>
<keyword evidence="1" id="KW-1133">Transmembrane helix</keyword>
<feature type="transmembrane region" description="Helical" evidence="1">
    <location>
        <begin position="233"/>
        <end position="256"/>
    </location>
</feature>
<feature type="transmembrane region" description="Helical" evidence="1">
    <location>
        <begin position="61"/>
        <end position="79"/>
    </location>
</feature>
<keyword evidence="1" id="KW-0812">Transmembrane</keyword>
<evidence type="ECO:0000313" key="2">
    <source>
        <dbReference type="EMBL" id="MCS7483886.1"/>
    </source>
</evidence>
<dbReference type="InterPro" id="IPR010390">
    <property type="entry name" value="ABC-2_transporter-like"/>
</dbReference>
<dbReference type="Pfam" id="PF06182">
    <property type="entry name" value="ABC2_membrane_6"/>
    <property type="match status" value="1"/>
</dbReference>
<dbReference type="EMBL" id="JANYMP010000038">
    <property type="protein sequence ID" value="MCS7483886.1"/>
    <property type="molecule type" value="Genomic_DNA"/>
</dbReference>
<protein>
    <submittedName>
        <fullName evidence="2">ABC-2 family transporter protein</fullName>
    </submittedName>
</protein>